<keyword evidence="4 7" id="KW-0689">Ribosomal protein</keyword>
<evidence type="ECO:0000256" key="2">
    <source>
        <dbReference type="ARBA" id="ARBA00022730"/>
    </source>
</evidence>
<dbReference type="InterPro" id="IPR004389">
    <property type="entry name" value="Ribosomal_uL18_bac-type"/>
</dbReference>
<comment type="subunit">
    <text evidence="7">Part of the 50S ribosomal subunit; part of the 5S rRNA/L5/L18/L25 subcomplex. Contacts the 5S and 23S rRNAs.</text>
</comment>
<dbReference type="NCBIfam" id="TIGR00060">
    <property type="entry name" value="L18_bact"/>
    <property type="match status" value="1"/>
</dbReference>
<dbReference type="EMBL" id="MHWD01000012">
    <property type="protein sequence ID" value="OHB04282.1"/>
    <property type="molecule type" value="Genomic_DNA"/>
</dbReference>
<evidence type="ECO:0000256" key="5">
    <source>
        <dbReference type="ARBA" id="ARBA00023274"/>
    </source>
</evidence>
<evidence type="ECO:0000256" key="7">
    <source>
        <dbReference type="HAMAP-Rule" id="MF_01337"/>
    </source>
</evidence>
<evidence type="ECO:0000313" key="9">
    <source>
        <dbReference type="Proteomes" id="UP000179283"/>
    </source>
</evidence>
<dbReference type="GO" id="GO:0022625">
    <property type="term" value="C:cytosolic large ribosomal subunit"/>
    <property type="evidence" value="ECO:0007669"/>
    <property type="project" value="TreeGrafter"/>
</dbReference>
<reference evidence="8 9" key="1">
    <citation type="journal article" date="2016" name="Nat. Commun.">
        <title>Thousands of microbial genomes shed light on interconnected biogeochemical processes in an aquifer system.</title>
        <authorList>
            <person name="Anantharaman K."/>
            <person name="Brown C.T."/>
            <person name="Hug L.A."/>
            <person name="Sharon I."/>
            <person name="Castelle C.J."/>
            <person name="Probst A.J."/>
            <person name="Thomas B.C."/>
            <person name="Singh A."/>
            <person name="Wilkins M.J."/>
            <person name="Karaoz U."/>
            <person name="Brodie E.L."/>
            <person name="Williams K.H."/>
            <person name="Hubbard S.S."/>
            <person name="Banfield J.F."/>
        </authorList>
    </citation>
    <scope>NUCLEOTIDE SEQUENCE [LARGE SCALE GENOMIC DNA]</scope>
</reference>
<sequence length="114" mass="12355">MNTKKNTQRIRRKARIRSKVSGTAERPRLSIFKSNKYVSAQVIDDIAGKTLASGTTKTIKGKTLLEKSSLLGRELAKGVLAKGIEKVVFDRGGYIYTGNVAALAEGAREGGLKF</sequence>
<dbReference type="Proteomes" id="UP000179283">
    <property type="component" value="Unassembled WGS sequence"/>
</dbReference>
<evidence type="ECO:0000256" key="6">
    <source>
        <dbReference type="ARBA" id="ARBA00035197"/>
    </source>
</evidence>
<dbReference type="PANTHER" id="PTHR12899:SF3">
    <property type="entry name" value="LARGE RIBOSOMAL SUBUNIT PROTEIN UL18M"/>
    <property type="match status" value="1"/>
</dbReference>
<dbReference type="AlphaFoldDB" id="A0A1G2U5X8"/>
<dbReference type="CDD" id="cd00432">
    <property type="entry name" value="Ribosomal_L18_L5e"/>
    <property type="match status" value="1"/>
</dbReference>
<dbReference type="FunFam" id="3.30.420.100:FF:000001">
    <property type="entry name" value="50S ribosomal protein L18"/>
    <property type="match status" value="1"/>
</dbReference>
<evidence type="ECO:0000256" key="4">
    <source>
        <dbReference type="ARBA" id="ARBA00022980"/>
    </source>
</evidence>
<dbReference type="InterPro" id="IPR057268">
    <property type="entry name" value="Ribosomal_L18"/>
</dbReference>
<dbReference type="Gene3D" id="3.30.420.100">
    <property type="match status" value="1"/>
</dbReference>
<dbReference type="InterPro" id="IPR005484">
    <property type="entry name" value="Ribosomal_uL18_bac/plant/anim"/>
</dbReference>
<dbReference type="GO" id="GO:0008097">
    <property type="term" value="F:5S rRNA binding"/>
    <property type="evidence" value="ECO:0007669"/>
    <property type="project" value="TreeGrafter"/>
</dbReference>
<keyword evidence="2 7" id="KW-0699">rRNA-binding</keyword>
<comment type="caution">
    <text evidence="8">The sequence shown here is derived from an EMBL/GenBank/DDBJ whole genome shotgun (WGS) entry which is preliminary data.</text>
</comment>
<protein>
    <recommendedName>
        <fullName evidence="6 7">Large ribosomal subunit protein uL18</fullName>
    </recommendedName>
</protein>
<dbReference type="GO" id="GO:0006412">
    <property type="term" value="P:translation"/>
    <property type="evidence" value="ECO:0007669"/>
    <property type="project" value="UniProtKB-UniRule"/>
</dbReference>
<dbReference type="HAMAP" id="MF_01337_B">
    <property type="entry name" value="Ribosomal_uL18_B"/>
    <property type="match status" value="1"/>
</dbReference>
<gene>
    <name evidence="7" type="primary">rplR</name>
    <name evidence="8" type="ORF">A2920_00945</name>
</gene>
<comment type="function">
    <text evidence="7">This is one of the proteins that bind and probably mediate the attachment of the 5S RNA into the large ribosomal subunit, where it forms part of the central protuberance.</text>
</comment>
<name>A0A1G2U5X8_9BACT</name>
<comment type="similarity">
    <text evidence="1 7">Belongs to the universal ribosomal protein uL18 family.</text>
</comment>
<dbReference type="Pfam" id="PF00861">
    <property type="entry name" value="Ribosomal_L18p"/>
    <property type="match status" value="1"/>
</dbReference>
<dbReference type="PANTHER" id="PTHR12899">
    <property type="entry name" value="39S RIBOSOMAL PROTEIN L18, MITOCHONDRIAL"/>
    <property type="match status" value="1"/>
</dbReference>
<evidence type="ECO:0000256" key="1">
    <source>
        <dbReference type="ARBA" id="ARBA00007116"/>
    </source>
</evidence>
<dbReference type="GO" id="GO:0003735">
    <property type="term" value="F:structural constituent of ribosome"/>
    <property type="evidence" value="ECO:0007669"/>
    <property type="project" value="InterPro"/>
</dbReference>
<organism evidence="8 9">
    <name type="scientific">Candidatus Zambryskibacteria bacterium RIFCSPLOWO2_01_FULL_43_17</name>
    <dbReference type="NCBI Taxonomy" id="1802760"/>
    <lineage>
        <taxon>Bacteria</taxon>
        <taxon>Candidatus Zambryskiibacteriota</taxon>
    </lineage>
</organism>
<accession>A0A1G2U5X8</accession>
<evidence type="ECO:0000256" key="3">
    <source>
        <dbReference type="ARBA" id="ARBA00022884"/>
    </source>
</evidence>
<keyword evidence="5 7" id="KW-0687">Ribonucleoprotein</keyword>
<proteinExistence type="inferred from homology"/>
<evidence type="ECO:0000313" key="8">
    <source>
        <dbReference type="EMBL" id="OHB04282.1"/>
    </source>
</evidence>
<keyword evidence="3 7" id="KW-0694">RNA-binding</keyword>
<dbReference type="SUPFAM" id="SSF53137">
    <property type="entry name" value="Translational machinery components"/>
    <property type="match status" value="1"/>
</dbReference>